<dbReference type="SMART" id="SM00220">
    <property type="entry name" value="S_TKc"/>
    <property type="match status" value="1"/>
</dbReference>
<keyword evidence="9" id="KW-0732">Signal</keyword>
<dbReference type="InterPro" id="IPR051809">
    <property type="entry name" value="Plant_receptor-like_S/T_kinase"/>
</dbReference>
<keyword evidence="15 21" id="KW-0472">Membrane</keyword>
<evidence type="ECO:0000256" key="16">
    <source>
        <dbReference type="ARBA" id="ARBA00023170"/>
    </source>
</evidence>
<comment type="subcellular location">
    <subcellularLocation>
        <location evidence="1">Cell membrane</location>
        <topology evidence="1">Single-pass membrane protein</topology>
    </subcellularLocation>
</comment>
<evidence type="ECO:0000256" key="5">
    <source>
        <dbReference type="ARBA" id="ARBA00022553"/>
    </source>
</evidence>
<evidence type="ECO:0000256" key="9">
    <source>
        <dbReference type="ARBA" id="ARBA00022729"/>
    </source>
</evidence>
<dbReference type="SUPFAM" id="SSF52047">
    <property type="entry name" value="RNI-like"/>
    <property type="match status" value="1"/>
</dbReference>
<comment type="catalytic activity">
    <reaction evidence="18">
        <text>L-threonyl-[protein] + ATP = O-phospho-L-threonyl-[protein] + ADP + H(+)</text>
        <dbReference type="Rhea" id="RHEA:46608"/>
        <dbReference type="Rhea" id="RHEA-COMP:11060"/>
        <dbReference type="Rhea" id="RHEA-COMP:11605"/>
        <dbReference type="ChEBI" id="CHEBI:15378"/>
        <dbReference type="ChEBI" id="CHEBI:30013"/>
        <dbReference type="ChEBI" id="CHEBI:30616"/>
        <dbReference type="ChEBI" id="CHEBI:61977"/>
        <dbReference type="ChEBI" id="CHEBI:456216"/>
        <dbReference type="EC" id="2.7.11.1"/>
    </reaction>
</comment>
<keyword evidence="13 20" id="KW-0067">ATP-binding</keyword>
<dbReference type="SMART" id="SM00369">
    <property type="entry name" value="LRR_TYP"/>
    <property type="match status" value="4"/>
</dbReference>
<dbReference type="PANTHER" id="PTHR27008:SF393">
    <property type="entry name" value="LEUCINE RICH REPEAT FAMILY PROTEIN"/>
    <property type="match status" value="1"/>
</dbReference>
<organism evidence="23 24">
    <name type="scientific">Digitaria exilis</name>
    <dbReference type="NCBI Taxonomy" id="1010633"/>
    <lineage>
        <taxon>Eukaryota</taxon>
        <taxon>Viridiplantae</taxon>
        <taxon>Streptophyta</taxon>
        <taxon>Embryophyta</taxon>
        <taxon>Tracheophyta</taxon>
        <taxon>Spermatophyta</taxon>
        <taxon>Magnoliopsida</taxon>
        <taxon>Liliopsida</taxon>
        <taxon>Poales</taxon>
        <taxon>Poaceae</taxon>
        <taxon>PACMAD clade</taxon>
        <taxon>Panicoideae</taxon>
        <taxon>Panicodae</taxon>
        <taxon>Paniceae</taxon>
        <taxon>Anthephorinae</taxon>
        <taxon>Digitaria</taxon>
    </lineage>
</organism>
<evidence type="ECO:0000256" key="6">
    <source>
        <dbReference type="ARBA" id="ARBA00022614"/>
    </source>
</evidence>
<keyword evidence="14 21" id="KW-1133">Transmembrane helix</keyword>
<dbReference type="GO" id="GO:0004674">
    <property type="term" value="F:protein serine/threonine kinase activity"/>
    <property type="evidence" value="ECO:0007669"/>
    <property type="project" value="UniProtKB-KW"/>
</dbReference>
<evidence type="ECO:0000256" key="2">
    <source>
        <dbReference type="ARBA" id="ARBA00012513"/>
    </source>
</evidence>
<gene>
    <name evidence="23" type="ORF">HU200_044098</name>
</gene>
<keyword evidence="11 20" id="KW-0547">Nucleotide-binding</keyword>
<evidence type="ECO:0000256" key="11">
    <source>
        <dbReference type="ARBA" id="ARBA00022741"/>
    </source>
</evidence>
<protein>
    <recommendedName>
        <fullName evidence="2">non-specific serine/threonine protein kinase</fullName>
        <ecNumber evidence="2">2.7.11.1</ecNumber>
    </recommendedName>
</protein>
<comment type="catalytic activity">
    <reaction evidence="19">
        <text>L-seryl-[protein] + ATP = O-phospho-L-seryl-[protein] + ADP + H(+)</text>
        <dbReference type="Rhea" id="RHEA:17989"/>
        <dbReference type="Rhea" id="RHEA-COMP:9863"/>
        <dbReference type="Rhea" id="RHEA-COMP:11604"/>
        <dbReference type="ChEBI" id="CHEBI:15378"/>
        <dbReference type="ChEBI" id="CHEBI:29999"/>
        <dbReference type="ChEBI" id="CHEBI:30616"/>
        <dbReference type="ChEBI" id="CHEBI:83421"/>
        <dbReference type="ChEBI" id="CHEBI:456216"/>
        <dbReference type="EC" id="2.7.11.1"/>
    </reaction>
</comment>
<dbReference type="GO" id="GO:0005524">
    <property type="term" value="F:ATP binding"/>
    <property type="evidence" value="ECO:0007669"/>
    <property type="project" value="UniProtKB-UniRule"/>
</dbReference>
<keyword evidence="24" id="KW-1185">Reference proteome</keyword>
<keyword evidence="3" id="KW-1003">Cell membrane</keyword>
<evidence type="ECO:0000256" key="1">
    <source>
        <dbReference type="ARBA" id="ARBA00004162"/>
    </source>
</evidence>
<dbReference type="OrthoDB" id="676979at2759"/>
<evidence type="ECO:0000256" key="8">
    <source>
        <dbReference type="ARBA" id="ARBA00022692"/>
    </source>
</evidence>
<dbReference type="PANTHER" id="PTHR27008">
    <property type="entry name" value="OS04G0122200 PROTEIN"/>
    <property type="match status" value="1"/>
</dbReference>
<evidence type="ECO:0000256" key="4">
    <source>
        <dbReference type="ARBA" id="ARBA00022527"/>
    </source>
</evidence>
<evidence type="ECO:0000256" key="20">
    <source>
        <dbReference type="PROSITE-ProRule" id="PRU10141"/>
    </source>
</evidence>
<dbReference type="EC" id="2.7.11.1" evidence="2"/>
<keyword evidence="5" id="KW-0597">Phosphoprotein</keyword>
<evidence type="ECO:0000256" key="10">
    <source>
        <dbReference type="ARBA" id="ARBA00022737"/>
    </source>
</evidence>
<dbReference type="PROSITE" id="PS50011">
    <property type="entry name" value="PROTEIN_KINASE_DOM"/>
    <property type="match status" value="1"/>
</dbReference>
<sequence length="741" mass="81063">MNSIRGEIPVTISSCRRLKTIDLYSNSIKGEIPCTLAQCSSLQSVILSSNNLQGSIPQQIGLLQSLSKLDSLQVLDLNHNNLSGYVPLAVYNISSLTYLGFAFNHLVGILPTNFGYTLPNIKELILAANQFDGPIPASLKNLQNLAILGLYQNKLSGEIPKSIGKLERLTELYFQENDLTGHIPASLAGCRSLLILNISCNRLHGSIPMELFSISTLSLALDLSYNKISGEIPSEIGRLISMNSLNVSNNQLSGEIPSTLGQCLLLDSLNMEVNLLNGSIPDTFISLRGITEMDLSRNNLSGIIPSFFETFSTLKILNLSFNDLEGPLPLGGIFANARNAFFIQGNSKMCATSPIQQLPLCVTSPPTRKKITYIVAVLVPLSTLLAVTLASVAIIILKRRKIKLPRNQSLKKFKNLSYADLFNATDGFSPNYLIGSGRFGLVYKGRFNSEIGSAAIKVFKPDQLGGPSNFLSECEALRNIRHRNLIKVISLCSTFDPTGNEFKALILKYMVNGNLECWLHPKDYGQSTSLLSLGSRIGIAVDIAAALDYLHCRCTPPLVHCDLKPSNVLLDDEMVACLSDFGLAKFLHPASSMGFKDSSSIAGPRGSVGYIAPEYGMGCKASIYGDIYSYGIILLEMITGKCPTDEMFKDGMNLRMFVESSLPHKIFEILEPDLTRFHEGVDGSQIMDGIKSCALHIANLGLNFSEISPRDRPTTEEAYAEILAIKEEFLTVCNRESWQSL</sequence>
<dbReference type="InterPro" id="IPR000719">
    <property type="entry name" value="Prot_kinase_dom"/>
</dbReference>
<evidence type="ECO:0000256" key="21">
    <source>
        <dbReference type="SAM" id="Phobius"/>
    </source>
</evidence>
<dbReference type="Gene3D" id="1.10.510.10">
    <property type="entry name" value="Transferase(Phosphotransferase) domain 1"/>
    <property type="match status" value="1"/>
</dbReference>
<keyword evidence="16" id="KW-0675">Receptor</keyword>
<evidence type="ECO:0000256" key="12">
    <source>
        <dbReference type="ARBA" id="ARBA00022777"/>
    </source>
</evidence>
<dbReference type="Pfam" id="PF00560">
    <property type="entry name" value="LRR_1"/>
    <property type="match status" value="7"/>
</dbReference>
<dbReference type="InterPro" id="IPR001611">
    <property type="entry name" value="Leu-rich_rpt"/>
</dbReference>
<evidence type="ECO:0000256" key="13">
    <source>
        <dbReference type="ARBA" id="ARBA00022840"/>
    </source>
</evidence>
<proteinExistence type="predicted"/>
<feature type="transmembrane region" description="Helical" evidence="21">
    <location>
        <begin position="371"/>
        <end position="397"/>
    </location>
</feature>
<evidence type="ECO:0000313" key="24">
    <source>
        <dbReference type="Proteomes" id="UP000636709"/>
    </source>
</evidence>
<evidence type="ECO:0000256" key="7">
    <source>
        <dbReference type="ARBA" id="ARBA00022679"/>
    </source>
</evidence>
<dbReference type="Gene3D" id="3.30.200.20">
    <property type="entry name" value="Phosphorylase Kinase, domain 1"/>
    <property type="match status" value="1"/>
</dbReference>
<evidence type="ECO:0000256" key="15">
    <source>
        <dbReference type="ARBA" id="ARBA00023136"/>
    </source>
</evidence>
<keyword evidence="8 21" id="KW-0812">Transmembrane</keyword>
<dbReference type="InterPro" id="IPR003591">
    <property type="entry name" value="Leu-rich_rpt_typical-subtyp"/>
</dbReference>
<evidence type="ECO:0000256" key="18">
    <source>
        <dbReference type="ARBA" id="ARBA00047899"/>
    </source>
</evidence>
<reference evidence="23" key="1">
    <citation type="submission" date="2020-07" db="EMBL/GenBank/DDBJ databases">
        <title>Genome sequence and genetic diversity analysis of an under-domesticated orphan crop, white fonio (Digitaria exilis).</title>
        <authorList>
            <person name="Bennetzen J.L."/>
            <person name="Chen S."/>
            <person name="Ma X."/>
            <person name="Wang X."/>
            <person name="Yssel A.E.J."/>
            <person name="Chaluvadi S.R."/>
            <person name="Johnson M."/>
            <person name="Gangashetty P."/>
            <person name="Hamidou F."/>
            <person name="Sanogo M.D."/>
            <person name="Zwaenepoel A."/>
            <person name="Wallace J."/>
            <person name="Van De Peer Y."/>
            <person name="Van Deynze A."/>
        </authorList>
    </citation>
    <scope>NUCLEOTIDE SEQUENCE</scope>
    <source>
        <tissue evidence="23">Leaves</tissue>
    </source>
</reference>
<evidence type="ECO:0000256" key="14">
    <source>
        <dbReference type="ARBA" id="ARBA00022989"/>
    </source>
</evidence>
<dbReference type="Pfam" id="PF00069">
    <property type="entry name" value="Pkinase"/>
    <property type="match status" value="1"/>
</dbReference>
<evidence type="ECO:0000256" key="3">
    <source>
        <dbReference type="ARBA" id="ARBA00022475"/>
    </source>
</evidence>
<dbReference type="InterPro" id="IPR017441">
    <property type="entry name" value="Protein_kinase_ATP_BS"/>
</dbReference>
<evidence type="ECO:0000259" key="22">
    <source>
        <dbReference type="PROSITE" id="PS50011"/>
    </source>
</evidence>
<dbReference type="PROSITE" id="PS00108">
    <property type="entry name" value="PROTEIN_KINASE_ST"/>
    <property type="match status" value="1"/>
</dbReference>
<dbReference type="SUPFAM" id="SSF56112">
    <property type="entry name" value="Protein kinase-like (PK-like)"/>
    <property type="match status" value="1"/>
</dbReference>
<feature type="binding site" evidence="20">
    <location>
        <position position="457"/>
    </location>
    <ligand>
        <name>ATP</name>
        <dbReference type="ChEBI" id="CHEBI:30616"/>
    </ligand>
</feature>
<feature type="domain" description="Protein kinase" evidence="22">
    <location>
        <begin position="428"/>
        <end position="730"/>
    </location>
</feature>
<dbReference type="Pfam" id="PF13516">
    <property type="entry name" value="LRR_6"/>
    <property type="match status" value="1"/>
</dbReference>
<keyword evidence="7" id="KW-0808">Transferase</keyword>
<dbReference type="InterPro" id="IPR011009">
    <property type="entry name" value="Kinase-like_dom_sf"/>
</dbReference>
<keyword evidence="4" id="KW-0723">Serine/threonine-protein kinase</keyword>
<dbReference type="PROSITE" id="PS00107">
    <property type="entry name" value="PROTEIN_KINASE_ATP"/>
    <property type="match status" value="1"/>
</dbReference>
<evidence type="ECO:0000256" key="17">
    <source>
        <dbReference type="ARBA" id="ARBA00023180"/>
    </source>
</evidence>
<comment type="caution">
    <text evidence="23">The sequence shown here is derived from an EMBL/GenBank/DDBJ whole genome shotgun (WGS) entry which is preliminary data.</text>
</comment>
<name>A0A835B205_9POAL</name>
<dbReference type="EMBL" id="JACEFO010002093">
    <property type="protein sequence ID" value="KAF8684824.1"/>
    <property type="molecule type" value="Genomic_DNA"/>
</dbReference>
<dbReference type="FunFam" id="1.10.510.10:FF:000358">
    <property type="entry name" value="Putative leucine-rich repeat receptor-like serine/threonine-protein kinase"/>
    <property type="match status" value="1"/>
</dbReference>
<evidence type="ECO:0000313" key="23">
    <source>
        <dbReference type="EMBL" id="KAF8684824.1"/>
    </source>
</evidence>
<accession>A0A835B205</accession>
<dbReference type="GO" id="GO:0005886">
    <property type="term" value="C:plasma membrane"/>
    <property type="evidence" value="ECO:0007669"/>
    <property type="project" value="UniProtKB-SubCell"/>
</dbReference>
<dbReference type="Gene3D" id="3.80.10.10">
    <property type="entry name" value="Ribonuclease Inhibitor"/>
    <property type="match status" value="2"/>
</dbReference>
<keyword evidence="10" id="KW-0677">Repeat</keyword>
<dbReference type="InterPro" id="IPR032675">
    <property type="entry name" value="LRR_dom_sf"/>
</dbReference>
<keyword evidence="12" id="KW-0418">Kinase</keyword>
<keyword evidence="17" id="KW-0325">Glycoprotein</keyword>
<dbReference type="FunFam" id="3.80.10.10:FF:000288">
    <property type="entry name" value="LRR receptor-like serine/threonine-protein kinase EFR"/>
    <property type="match status" value="1"/>
</dbReference>
<dbReference type="Proteomes" id="UP000636709">
    <property type="component" value="Unassembled WGS sequence"/>
</dbReference>
<dbReference type="AlphaFoldDB" id="A0A835B205"/>
<evidence type="ECO:0000256" key="19">
    <source>
        <dbReference type="ARBA" id="ARBA00048679"/>
    </source>
</evidence>
<keyword evidence="6" id="KW-0433">Leucine-rich repeat</keyword>
<dbReference type="InterPro" id="IPR008271">
    <property type="entry name" value="Ser/Thr_kinase_AS"/>
</dbReference>